<dbReference type="AlphaFoldDB" id="A0A8X8IGF3"/>
<dbReference type="InterPro" id="IPR002347">
    <property type="entry name" value="SDR_fam"/>
</dbReference>
<dbReference type="InterPro" id="IPR057326">
    <property type="entry name" value="KR_dom"/>
</dbReference>
<proteinExistence type="inferred from homology"/>
<dbReference type="PANTHER" id="PTHR43477">
    <property type="entry name" value="DIHYDROANTICAPSIN 7-DEHYDROGENASE"/>
    <property type="match status" value="1"/>
</dbReference>
<evidence type="ECO:0000313" key="4">
    <source>
        <dbReference type="EMBL" id="SDX03044.1"/>
    </source>
</evidence>
<gene>
    <name evidence="4" type="ORF">SAMN05444410_10883</name>
</gene>
<dbReference type="SMART" id="SM00822">
    <property type="entry name" value="PKS_KR"/>
    <property type="match status" value="1"/>
</dbReference>
<name>A0A8X8IGF3_9BACT</name>
<dbReference type="InterPro" id="IPR036291">
    <property type="entry name" value="NAD(P)-bd_dom_sf"/>
</dbReference>
<dbReference type="GO" id="GO:0016491">
    <property type="term" value="F:oxidoreductase activity"/>
    <property type="evidence" value="ECO:0007669"/>
    <property type="project" value="UniProtKB-KW"/>
</dbReference>
<dbReference type="InterPro" id="IPR051122">
    <property type="entry name" value="SDR_DHRS6-like"/>
</dbReference>
<sequence>MKSYLVVGGSSGIGKQIAEMLYMEGHRVFATYCRNKKESKDRLSYHYLDVTSDEVDFAFLPARLDGVVYCPGSLRLRPFNRTALADYEADYRLQVVGALKVLQHVVPLMKENGRGSVVLFSSVAAGRGFPFHASVAACKGAIEGLTKALAAELAPVIRVNCVAPSLTNTPLTAGLLNSEEKLRQHSGRHPLQRVGEAQDIAAAAMFLLGDHAGWVTAQTMHVDGGLSAIALP</sequence>
<dbReference type="Pfam" id="PF13561">
    <property type="entry name" value="adh_short_C2"/>
    <property type="match status" value="1"/>
</dbReference>
<dbReference type="EMBL" id="FNNO01000008">
    <property type="protein sequence ID" value="SDX03044.1"/>
    <property type="molecule type" value="Genomic_DNA"/>
</dbReference>
<dbReference type="CDD" id="cd05233">
    <property type="entry name" value="SDR_c"/>
    <property type="match status" value="1"/>
</dbReference>
<evidence type="ECO:0000259" key="3">
    <source>
        <dbReference type="SMART" id="SM00822"/>
    </source>
</evidence>
<dbReference type="RefSeq" id="WP_092723916.1">
    <property type="nucleotide sequence ID" value="NZ_FNNO01000008.1"/>
</dbReference>
<evidence type="ECO:0000256" key="1">
    <source>
        <dbReference type="ARBA" id="ARBA00006484"/>
    </source>
</evidence>
<keyword evidence="2" id="KW-0560">Oxidoreductase</keyword>
<dbReference type="Gene3D" id="3.40.50.720">
    <property type="entry name" value="NAD(P)-binding Rossmann-like Domain"/>
    <property type="match status" value="1"/>
</dbReference>
<dbReference type="PANTHER" id="PTHR43477:SF1">
    <property type="entry name" value="DIHYDROANTICAPSIN 7-DEHYDROGENASE"/>
    <property type="match status" value="1"/>
</dbReference>
<feature type="domain" description="Ketoreductase" evidence="3">
    <location>
        <begin position="2"/>
        <end position="160"/>
    </location>
</feature>
<dbReference type="Proteomes" id="UP000198711">
    <property type="component" value="Unassembled WGS sequence"/>
</dbReference>
<evidence type="ECO:0000313" key="5">
    <source>
        <dbReference type="Proteomes" id="UP000198711"/>
    </source>
</evidence>
<accession>A0A8X8IGF3</accession>
<dbReference type="SUPFAM" id="SSF51735">
    <property type="entry name" value="NAD(P)-binding Rossmann-fold domains"/>
    <property type="match status" value="1"/>
</dbReference>
<organism evidence="4 5">
    <name type="scientific">Hydrobacter penzbergensis</name>
    <dbReference type="NCBI Taxonomy" id="1235997"/>
    <lineage>
        <taxon>Bacteria</taxon>
        <taxon>Pseudomonadati</taxon>
        <taxon>Bacteroidota</taxon>
        <taxon>Chitinophagia</taxon>
        <taxon>Chitinophagales</taxon>
        <taxon>Chitinophagaceae</taxon>
        <taxon>Hydrobacter</taxon>
    </lineage>
</organism>
<reference evidence="4 5" key="1">
    <citation type="submission" date="2016-10" db="EMBL/GenBank/DDBJ databases">
        <authorList>
            <person name="Varghese N."/>
            <person name="Submissions S."/>
        </authorList>
    </citation>
    <scope>NUCLEOTIDE SEQUENCE [LARGE SCALE GENOMIC DNA]</scope>
    <source>
        <strain evidence="4 5">DSM 25353</strain>
    </source>
</reference>
<comment type="similarity">
    <text evidence="1">Belongs to the short-chain dehydrogenases/reductases (SDR) family.</text>
</comment>
<evidence type="ECO:0000256" key="2">
    <source>
        <dbReference type="ARBA" id="ARBA00023002"/>
    </source>
</evidence>
<comment type="caution">
    <text evidence="4">The sequence shown here is derived from an EMBL/GenBank/DDBJ whole genome shotgun (WGS) entry which is preliminary data.</text>
</comment>
<protein>
    <submittedName>
        <fullName evidence="4">NAD(P)-dependent dehydrogenase, short-chain alcohol dehydrogenase family</fullName>
    </submittedName>
</protein>
<keyword evidence="5" id="KW-1185">Reference proteome</keyword>
<dbReference type="PRINTS" id="PR00081">
    <property type="entry name" value="GDHRDH"/>
</dbReference>